<name>A0A9X0Y9G5_9PSED</name>
<protein>
    <submittedName>
        <fullName evidence="2">Transposase</fullName>
    </submittedName>
</protein>
<organism evidence="2 3">
    <name type="scientific">Pseudomonas lactucae</name>
    <dbReference type="NCBI Taxonomy" id="2813360"/>
    <lineage>
        <taxon>Bacteria</taxon>
        <taxon>Pseudomonadati</taxon>
        <taxon>Pseudomonadota</taxon>
        <taxon>Gammaproteobacteria</taxon>
        <taxon>Pseudomonadales</taxon>
        <taxon>Pseudomonadaceae</taxon>
        <taxon>Pseudomonas</taxon>
    </lineage>
</organism>
<dbReference type="RefSeq" id="WP_205489429.1">
    <property type="nucleotide sequence ID" value="NZ_JAFHKI010000024.1"/>
</dbReference>
<dbReference type="InterPro" id="IPR002514">
    <property type="entry name" value="Transposase_8"/>
</dbReference>
<comment type="similarity">
    <text evidence="1">Belongs to the transposase 8 family.</text>
</comment>
<gene>
    <name evidence="2" type="ORF">JWR99_07290</name>
</gene>
<dbReference type="Pfam" id="PF01527">
    <property type="entry name" value="HTH_Tnp_1"/>
    <property type="match status" value="1"/>
</dbReference>
<reference evidence="2 3" key="2">
    <citation type="journal article" date="2023" name="Plant Pathol.">
        <title>Dismantling and reorganizing Pseudomonas marginalis sensu#lato.</title>
        <authorList>
            <person name="Sawada H."/>
            <person name="Fujikawa T."/>
            <person name="Satou M."/>
        </authorList>
    </citation>
    <scope>NUCLEOTIDE SEQUENCE [LARGE SCALE GENOMIC DNA]</scope>
    <source>
        <strain evidence="2 3">MAFF 301381</strain>
    </source>
</reference>
<dbReference type="AlphaFoldDB" id="A0A9X0Y9G5"/>
<dbReference type="GO" id="GO:0004803">
    <property type="term" value="F:transposase activity"/>
    <property type="evidence" value="ECO:0007669"/>
    <property type="project" value="InterPro"/>
</dbReference>
<dbReference type="NCBIfam" id="NF047595">
    <property type="entry name" value="IS66_ISRel24_TnpA"/>
    <property type="match status" value="1"/>
</dbReference>
<dbReference type="GO" id="GO:0006313">
    <property type="term" value="P:DNA transposition"/>
    <property type="evidence" value="ECO:0007669"/>
    <property type="project" value="InterPro"/>
</dbReference>
<keyword evidence="3" id="KW-1185">Reference proteome</keyword>
<sequence>MRERKSYSKSFKAQVAHECQQPGVSVAAIAMSHGINANVVRRWLPIFRDQQAVVLPAFVPVNVAPVNPKPKAQASAVIELPFGEQTITVKWPASDPEGCAQFVRGFAL</sequence>
<evidence type="ECO:0000313" key="3">
    <source>
        <dbReference type="Proteomes" id="UP001154860"/>
    </source>
</evidence>
<proteinExistence type="inferred from homology"/>
<dbReference type="GO" id="GO:0003677">
    <property type="term" value="F:DNA binding"/>
    <property type="evidence" value="ECO:0007669"/>
    <property type="project" value="InterPro"/>
</dbReference>
<evidence type="ECO:0000313" key="2">
    <source>
        <dbReference type="EMBL" id="MBN2975794.1"/>
    </source>
</evidence>
<dbReference type="Proteomes" id="UP001154860">
    <property type="component" value="Unassembled WGS sequence"/>
</dbReference>
<dbReference type="InterPro" id="IPR009057">
    <property type="entry name" value="Homeodomain-like_sf"/>
</dbReference>
<dbReference type="SUPFAM" id="SSF46689">
    <property type="entry name" value="Homeodomain-like"/>
    <property type="match status" value="1"/>
</dbReference>
<reference evidence="2 3" key="1">
    <citation type="journal article" date="2021" name="Int. J. Syst. Evol. Microbiol.">
        <title>Pseudomonas lactucae sp. nov., a pathogen causing bacterial rot of lettuce in Japan.</title>
        <authorList>
            <person name="Sawada H."/>
            <person name="Fujikawa T."/>
            <person name="Satou M."/>
        </authorList>
    </citation>
    <scope>NUCLEOTIDE SEQUENCE [LARGE SCALE GENOMIC DNA]</scope>
    <source>
        <strain evidence="2 3">MAFF 301381</strain>
    </source>
</reference>
<evidence type="ECO:0000256" key="1">
    <source>
        <dbReference type="ARBA" id="ARBA00009964"/>
    </source>
</evidence>
<dbReference type="EMBL" id="JAFHKJ010000028">
    <property type="protein sequence ID" value="MBN2975794.1"/>
    <property type="molecule type" value="Genomic_DNA"/>
</dbReference>
<comment type="caution">
    <text evidence="2">The sequence shown here is derived from an EMBL/GenBank/DDBJ whole genome shotgun (WGS) entry which is preliminary data.</text>
</comment>
<accession>A0A9X0Y9G5</accession>